<organism evidence="9 10">
    <name type="scientific">Fusarium zealandicum</name>
    <dbReference type="NCBI Taxonomy" id="1053134"/>
    <lineage>
        <taxon>Eukaryota</taxon>
        <taxon>Fungi</taxon>
        <taxon>Dikarya</taxon>
        <taxon>Ascomycota</taxon>
        <taxon>Pezizomycotina</taxon>
        <taxon>Sordariomycetes</taxon>
        <taxon>Hypocreomycetidae</taxon>
        <taxon>Hypocreales</taxon>
        <taxon>Nectriaceae</taxon>
        <taxon>Fusarium</taxon>
        <taxon>Fusarium staphyleae species complex</taxon>
    </lineage>
</organism>
<proteinExistence type="inferred from homology"/>
<dbReference type="GO" id="GO:0022857">
    <property type="term" value="F:transmembrane transporter activity"/>
    <property type="evidence" value="ECO:0007669"/>
    <property type="project" value="InterPro"/>
</dbReference>
<feature type="transmembrane region" description="Helical" evidence="8">
    <location>
        <begin position="277"/>
        <end position="298"/>
    </location>
</feature>
<comment type="similarity">
    <text evidence="2">Belongs to the purine-cytosine permease (2.A.39) family.</text>
</comment>
<accession>A0A8H4XJ73</accession>
<protein>
    <recommendedName>
        <fullName evidence="11">Purine-cytosine permease</fullName>
    </recommendedName>
</protein>
<evidence type="ECO:0000256" key="5">
    <source>
        <dbReference type="ARBA" id="ARBA00022989"/>
    </source>
</evidence>
<reference evidence="9" key="2">
    <citation type="submission" date="2020-05" db="EMBL/GenBank/DDBJ databases">
        <authorList>
            <person name="Kim H.-S."/>
            <person name="Proctor R.H."/>
            <person name="Brown D.W."/>
        </authorList>
    </citation>
    <scope>NUCLEOTIDE SEQUENCE</scope>
    <source>
        <strain evidence="9">NRRL 22465</strain>
    </source>
</reference>
<comment type="subcellular location">
    <subcellularLocation>
        <location evidence="1">Membrane</location>
        <topology evidence="1">Multi-pass membrane protein</topology>
    </subcellularLocation>
</comment>
<evidence type="ECO:0000256" key="8">
    <source>
        <dbReference type="SAM" id="Phobius"/>
    </source>
</evidence>
<dbReference type="AlphaFoldDB" id="A0A8H4XJ73"/>
<sequence>MANTNADNSAMPPNAHHDDHSDVESLKAGALFQKALRMGRVEEKGIQPIPLEERTVTRFYNIFTCWCSINSNILGVIYSITFGMLGPLVYGLSLRDSALVILFFCLFSTVAPAYLATFGPKTGMRQMIQARYSFGRYLVSIPVLLNLATLTGFIVIIYVVGGQCLSAVSGGNMSPDVGIVIIGLLSLFISFCGFKVLHYYETYAWIPAVIAITIATGCGGSQLFNQAVPAAPPTAPAVLSFGMIVASYMIPWAAIASDLTTYFDPTVPSWRVFTYSYLGLIMPTVLLMTLGAAVGGALPNVPEWEEAYGETLVGGVLAAMLSSAGGFGKFVVVILALTLLGNTGGTMYAITLNFQTLIPGLIKIPRYAFAIVVTIIVIPTALRAQRDFFVNLENFVALIGYWSASFIGIVTVEHLVFRRGNYDSYDHAIWNVASELPLGVAAIAAGIICYALVVPCMAQVWWTGPIAEKTGDIGFEIAFVLSSLFYIPFRYVEKRLTGSTAEKGLSRLIERPENTIFAHSNLNKRTAFQRQPPLFDLQTTFLGSLPLAANTTAVSLAKFDGESTRTLFLQTMTDNKRRRTRSVLLAEPGGELPQRLADRNGDQALKETFDEIEAEIDSMEFEQSLLRSMEEAGTTMEDTSDEQWGVQELTEEERAIMNETIGEQEFGELMEKIDTTNAKWPSGAGMAGEEEYVPTAIYNDGGELLVTRQSTEEDDMTTDDSPMEDTTDEQEDVRESIDEYDTITDEGA</sequence>
<evidence type="ECO:0000256" key="7">
    <source>
        <dbReference type="SAM" id="MobiDB-lite"/>
    </source>
</evidence>
<feature type="transmembrane region" description="Helical" evidence="8">
    <location>
        <begin position="179"/>
        <end position="197"/>
    </location>
</feature>
<reference evidence="9" key="1">
    <citation type="journal article" date="2020" name="BMC Genomics">
        <title>Correction to: Identification and distribution of gene clusters required for synthesis of sphingolipid metabolism inhibitors in diverse species of the filamentous fungus Fusarium.</title>
        <authorList>
            <person name="Kim H.S."/>
            <person name="Lohmar J.M."/>
            <person name="Busman M."/>
            <person name="Brown D.W."/>
            <person name="Naumann T.A."/>
            <person name="Divon H.H."/>
            <person name="Lysoe E."/>
            <person name="Uhlig S."/>
            <person name="Proctor R.H."/>
        </authorList>
    </citation>
    <scope>NUCLEOTIDE SEQUENCE</scope>
    <source>
        <strain evidence="9">NRRL 22465</strain>
    </source>
</reference>
<evidence type="ECO:0008006" key="11">
    <source>
        <dbReference type="Google" id="ProtNLM"/>
    </source>
</evidence>
<feature type="transmembrane region" description="Helical" evidence="8">
    <location>
        <begin position="137"/>
        <end position="159"/>
    </location>
</feature>
<feature type="transmembrane region" description="Helical" evidence="8">
    <location>
        <begin position="97"/>
        <end position="116"/>
    </location>
</feature>
<keyword evidence="3" id="KW-0813">Transport</keyword>
<dbReference type="InterPro" id="IPR001248">
    <property type="entry name" value="Pur-cyt_permease"/>
</dbReference>
<evidence type="ECO:0000256" key="2">
    <source>
        <dbReference type="ARBA" id="ARBA00008974"/>
    </source>
</evidence>
<feature type="transmembrane region" description="Helical" evidence="8">
    <location>
        <begin position="330"/>
        <end position="352"/>
    </location>
</feature>
<feature type="transmembrane region" description="Helical" evidence="8">
    <location>
        <begin position="364"/>
        <end position="382"/>
    </location>
</feature>
<feature type="region of interest" description="Disordered" evidence="7">
    <location>
        <begin position="1"/>
        <end position="21"/>
    </location>
</feature>
<feature type="region of interest" description="Disordered" evidence="7">
    <location>
        <begin position="703"/>
        <end position="748"/>
    </location>
</feature>
<evidence type="ECO:0000256" key="4">
    <source>
        <dbReference type="ARBA" id="ARBA00022692"/>
    </source>
</evidence>
<evidence type="ECO:0000256" key="3">
    <source>
        <dbReference type="ARBA" id="ARBA00022448"/>
    </source>
</evidence>
<keyword evidence="10" id="KW-1185">Reference proteome</keyword>
<comment type="caution">
    <text evidence="9">The sequence shown here is derived from an EMBL/GenBank/DDBJ whole genome shotgun (WGS) entry which is preliminary data.</text>
</comment>
<dbReference type="PANTHER" id="PTHR31806:SF5">
    <property type="entry name" value="PURINE-CYTOSINE PERMEASE FCY21"/>
    <property type="match status" value="1"/>
</dbReference>
<dbReference type="EMBL" id="JABEYC010000530">
    <property type="protein sequence ID" value="KAF4976488.1"/>
    <property type="molecule type" value="Genomic_DNA"/>
</dbReference>
<dbReference type="Proteomes" id="UP000635477">
    <property type="component" value="Unassembled WGS sequence"/>
</dbReference>
<feature type="transmembrane region" description="Helical" evidence="8">
    <location>
        <begin position="59"/>
        <end position="85"/>
    </location>
</feature>
<dbReference type="GO" id="GO:0005886">
    <property type="term" value="C:plasma membrane"/>
    <property type="evidence" value="ECO:0007669"/>
    <property type="project" value="TreeGrafter"/>
</dbReference>
<keyword evidence="5 8" id="KW-1133">Transmembrane helix</keyword>
<feature type="transmembrane region" description="Helical" evidence="8">
    <location>
        <begin position="236"/>
        <end position="256"/>
    </location>
</feature>
<keyword evidence="4 8" id="KW-0812">Transmembrane</keyword>
<feature type="transmembrane region" description="Helical" evidence="8">
    <location>
        <begin position="204"/>
        <end position="224"/>
    </location>
</feature>
<evidence type="ECO:0000313" key="9">
    <source>
        <dbReference type="EMBL" id="KAF4976488.1"/>
    </source>
</evidence>
<dbReference type="PANTHER" id="PTHR31806">
    <property type="entry name" value="PURINE-CYTOSINE PERMEASE FCY2-RELATED"/>
    <property type="match status" value="1"/>
</dbReference>
<feature type="compositionally biased region" description="Acidic residues" evidence="7">
    <location>
        <begin position="712"/>
        <end position="748"/>
    </location>
</feature>
<evidence type="ECO:0000256" key="6">
    <source>
        <dbReference type="ARBA" id="ARBA00023136"/>
    </source>
</evidence>
<dbReference type="OrthoDB" id="2116389at2759"/>
<feature type="transmembrane region" description="Helical" evidence="8">
    <location>
        <begin position="394"/>
        <end position="417"/>
    </location>
</feature>
<gene>
    <name evidence="9" type="ORF">FZEAL_6854</name>
</gene>
<feature type="transmembrane region" description="Helical" evidence="8">
    <location>
        <begin position="473"/>
        <end position="492"/>
    </location>
</feature>
<keyword evidence="6 8" id="KW-0472">Membrane</keyword>
<evidence type="ECO:0000256" key="1">
    <source>
        <dbReference type="ARBA" id="ARBA00004141"/>
    </source>
</evidence>
<dbReference type="Pfam" id="PF02133">
    <property type="entry name" value="Transp_cyt_pur"/>
    <property type="match status" value="1"/>
</dbReference>
<feature type="transmembrane region" description="Helical" evidence="8">
    <location>
        <begin position="438"/>
        <end position="461"/>
    </location>
</feature>
<dbReference type="Gene3D" id="1.10.4160.10">
    <property type="entry name" value="Hydantoin permease"/>
    <property type="match status" value="1"/>
</dbReference>
<name>A0A8H4XJ73_9HYPO</name>
<dbReference type="InterPro" id="IPR026030">
    <property type="entry name" value="Pur-cyt_permease_Fcy2/21/22"/>
</dbReference>
<evidence type="ECO:0000313" key="10">
    <source>
        <dbReference type="Proteomes" id="UP000635477"/>
    </source>
</evidence>